<dbReference type="InterPro" id="IPR003748">
    <property type="entry name" value="DUF169"/>
</dbReference>
<dbReference type="PANTHER" id="PTHR37954:SF3">
    <property type="entry name" value="DUF169 DOMAIN-CONTAINING PROTEIN"/>
    <property type="match status" value="1"/>
</dbReference>
<dbReference type="Proteomes" id="UP000008701">
    <property type="component" value="Chromosome"/>
</dbReference>
<organism evidence="1 2">
    <name type="scientific">Chlorobium phaeobacteroides (strain DSM 266 / SMG 266 / 2430)</name>
    <dbReference type="NCBI Taxonomy" id="290317"/>
    <lineage>
        <taxon>Bacteria</taxon>
        <taxon>Pseudomonadati</taxon>
        <taxon>Chlorobiota</taxon>
        <taxon>Chlorobiia</taxon>
        <taxon>Chlorobiales</taxon>
        <taxon>Chlorobiaceae</taxon>
        <taxon>Chlorobium/Pelodictyon group</taxon>
        <taxon>Chlorobium</taxon>
    </lineage>
</organism>
<dbReference type="KEGG" id="cph:Cpha266_0156"/>
<dbReference type="AlphaFoldDB" id="A1BCU8"/>
<dbReference type="RefSeq" id="WP_011744065.1">
    <property type="nucleotide sequence ID" value="NC_008639.1"/>
</dbReference>
<name>A1BCU8_CHLPD</name>
<dbReference type="Pfam" id="PF02596">
    <property type="entry name" value="DUF169"/>
    <property type="match status" value="1"/>
</dbReference>
<reference evidence="1 2" key="1">
    <citation type="submission" date="2006-12" db="EMBL/GenBank/DDBJ databases">
        <title>Complete sequence of Chlorobium phaeobacteroides DSM 266.</title>
        <authorList>
            <consortium name="US DOE Joint Genome Institute"/>
            <person name="Copeland A."/>
            <person name="Lucas S."/>
            <person name="Lapidus A."/>
            <person name="Barry K."/>
            <person name="Detter J.C."/>
            <person name="Glavina del Rio T."/>
            <person name="Hammon N."/>
            <person name="Israni S."/>
            <person name="Pitluck S."/>
            <person name="Goltsman E."/>
            <person name="Schmutz J."/>
            <person name="Larimer F."/>
            <person name="Land M."/>
            <person name="Hauser L."/>
            <person name="Mikhailova N."/>
            <person name="Li T."/>
            <person name="Overmann J."/>
            <person name="Bryant D.A."/>
            <person name="Richardson P."/>
        </authorList>
    </citation>
    <scope>NUCLEOTIDE SEQUENCE [LARGE SCALE GENOMIC DNA]</scope>
    <source>
        <strain evidence="1 2">DSM 266</strain>
    </source>
</reference>
<protein>
    <recommendedName>
        <fullName evidence="3">DUF169 domain-containing protein</fullName>
    </recommendedName>
</protein>
<evidence type="ECO:0000313" key="2">
    <source>
        <dbReference type="Proteomes" id="UP000008701"/>
    </source>
</evidence>
<dbReference type="STRING" id="290317.Cpha266_0156"/>
<dbReference type="HOGENOM" id="CLU_1127518_0_0_10"/>
<gene>
    <name evidence="1" type="ordered locus">Cpha266_0156</name>
</gene>
<proteinExistence type="predicted"/>
<accession>A1BCU8</accession>
<sequence>MTPEQLSQTLVTSEELVYHPIAVKFVTSLSELPEGIHKFGASSGERLPKSFLCAMWGDCLRGAAPFYTTREHQLCGGGAIAAGFGSLLPLEVAEKFMIGDGKLFGTMKALRCSMESTMPFEDGEFEAQIIGPLSAMNNDTLRPDVVLIVCKPYQGQHILRAYGFDSGELVHGIAGGSTCEMVSSYVKKTGKPTFTLGDTGGNAGLSLEPDELLLAFPYDKLETAVSNLSRICRTSTMHRHTIVHER</sequence>
<keyword evidence="2" id="KW-1185">Reference proteome</keyword>
<dbReference type="PANTHER" id="PTHR37954">
    <property type="entry name" value="BLL4979 PROTEIN"/>
    <property type="match status" value="1"/>
</dbReference>
<evidence type="ECO:0000313" key="1">
    <source>
        <dbReference type="EMBL" id="ABL64225.1"/>
    </source>
</evidence>
<dbReference type="OrthoDB" id="9777728at2"/>
<evidence type="ECO:0008006" key="3">
    <source>
        <dbReference type="Google" id="ProtNLM"/>
    </source>
</evidence>
<dbReference type="EMBL" id="CP000492">
    <property type="protein sequence ID" value="ABL64225.1"/>
    <property type="molecule type" value="Genomic_DNA"/>
</dbReference>
<dbReference type="eggNOG" id="COG2043">
    <property type="taxonomic scope" value="Bacteria"/>
</dbReference>